<dbReference type="Pfam" id="PF02403">
    <property type="entry name" value="Seryl_tRNA_N"/>
    <property type="match status" value="1"/>
</dbReference>
<keyword evidence="7" id="KW-0547">Nucleotide-binding</keyword>
<dbReference type="InterPro" id="IPR042103">
    <property type="entry name" value="SerRS_1_N_sf"/>
</dbReference>
<evidence type="ECO:0000256" key="10">
    <source>
        <dbReference type="ARBA" id="ARBA00023146"/>
    </source>
</evidence>
<dbReference type="NCBIfam" id="TIGR00414">
    <property type="entry name" value="serS"/>
    <property type="match status" value="1"/>
</dbReference>
<keyword evidence="6" id="KW-0436">Ligase</keyword>
<evidence type="ECO:0000256" key="16">
    <source>
        <dbReference type="SAM" id="Coils"/>
    </source>
</evidence>
<feature type="coiled-coil region" evidence="16">
    <location>
        <begin position="44"/>
        <end position="99"/>
    </location>
</feature>
<dbReference type="SUPFAM" id="SSF55681">
    <property type="entry name" value="Class II aaRS and biotin synthetases"/>
    <property type="match status" value="1"/>
</dbReference>
<accession>A0A381UL81</accession>
<dbReference type="GO" id="GO:0005737">
    <property type="term" value="C:cytoplasm"/>
    <property type="evidence" value="ECO:0007669"/>
    <property type="project" value="UniProtKB-SubCell"/>
</dbReference>
<comment type="similarity">
    <text evidence="3">Belongs to the class-II aminoacyl-tRNA synthetase family. Type-1 seryl-tRNA synthetase subfamily.</text>
</comment>
<evidence type="ECO:0000256" key="2">
    <source>
        <dbReference type="ARBA" id="ARBA00005045"/>
    </source>
</evidence>
<comment type="pathway">
    <text evidence="2">Aminoacyl-tRNA biosynthesis; selenocysteinyl-tRNA(Sec) biosynthesis; L-seryl-tRNA(Sec) from L-serine and tRNA(Sec): step 1/1.</text>
</comment>
<keyword evidence="10" id="KW-0030">Aminoacyl-tRNA synthetase</keyword>
<dbReference type="Pfam" id="PF00587">
    <property type="entry name" value="tRNA-synt_2b"/>
    <property type="match status" value="1"/>
</dbReference>
<dbReference type="PANTHER" id="PTHR43697">
    <property type="entry name" value="SERYL-TRNA SYNTHETASE"/>
    <property type="match status" value="1"/>
</dbReference>
<dbReference type="AlphaFoldDB" id="A0A381UL81"/>
<evidence type="ECO:0000313" key="18">
    <source>
        <dbReference type="EMBL" id="SVA28890.1"/>
    </source>
</evidence>
<dbReference type="HAMAP" id="MF_00176">
    <property type="entry name" value="Ser_tRNA_synth_type1"/>
    <property type="match status" value="1"/>
</dbReference>
<comment type="catalytic activity">
    <reaction evidence="15">
        <text>tRNA(Ser) + L-serine + ATP = L-seryl-tRNA(Ser) + AMP + diphosphate + H(+)</text>
        <dbReference type="Rhea" id="RHEA:12292"/>
        <dbReference type="Rhea" id="RHEA-COMP:9669"/>
        <dbReference type="Rhea" id="RHEA-COMP:9703"/>
        <dbReference type="ChEBI" id="CHEBI:15378"/>
        <dbReference type="ChEBI" id="CHEBI:30616"/>
        <dbReference type="ChEBI" id="CHEBI:33019"/>
        <dbReference type="ChEBI" id="CHEBI:33384"/>
        <dbReference type="ChEBI" id="CHEBI:78442"/>
        <dbReference type="ChEBI" id="CHEBI:78533"/>
        <dbReference type="ChEBI" id="CHEBI:456215"/>
        <dbReference type="EC" id="6.1.1.11"/>
    </reaction>
</comment>
<evidence type="ECO:0000256" key="14">
    <source>
        <dbReference type="ARBA" id="ARBA00047929"/>
    </source>
</evidence>
<dbReference type="Gene3D" id="1.10.287.40">
    <property type="entry name" value="Serine-tRNA synthetase, tRNA binding domain"/>
    <property type="match status" value="1"/>
</dbReference>
<dbReference type="GO" id="GO:0005524">
    <property type="term" value="F:ATP binding"/>
    <property type="evidence" value="ECO:0007669"/>
    <property type="project" value="UniProtKB-KW"/>
</dbReference>
<dbReference type="GO" id="GO:0004828">
    <property type="term" value="F:serine-tRNA ligase activity"/>
    <property type="evidence" value="ECO:0007669"/>
    <property type="project" value="UniProtKB-EC"/>
</dbReference>
<dbReference type="InterPro" id="IPR002317">
    <property type="entry name" value="Ser-tRNA-ligase_type_1"/>
</dbReference>
<comment type="subcellular location">
    <subcellularLocation>
        <location evidence="1">Cytoplasm</location>
    </subcellularLocation>
</comment>
<name>A0A381UL81_9ZZZZ</name>
<keyword evidence="9" id="KW-0648">Protein biosynthesis</keyword>
<proteinExistence type="inferred from homology"/>
<keyword evidence="5" id="KW-0963">Cytoplasm</keyword>
<dbReference type="EC" id="6.1.1.11" evidence="4"/>
<evidence type="ECO:0000256" key="1">
    <source>
        <dbReference type="ARBA" id="ARBA00004496"/>
    </source>
</evidence>
<evidence type="ECO:0000256" key="7">
    <source>
        <dbReference type="ARBA" id="ARBA00022741"/>
    </source>
</evidence>
<evidence type="ECO:0000256" key="8">
    <source>
        <dbReference type="ARBA" id="ARBA00022840"/>
    </source>
</evidence>
<evidence type="ECO:0000256" key="13">
    <source>
        <dbReference type="ARBA" id="ARBA00039158"/>
    </source>
</evidence>
<dbReference type="CDD" id="cd00770">
    <property type="entry name" value="SerRS_core"/>
    <property type="match status" value="1"/>
</dbReference>
<dbReference type="InterPro" id="IPR015866">
    <property type="entry name" value="Ser-tRNA-synth_1_N"/>
</dbReference>
<sequence length="421" mass="48112">MIDINLIREHPEILEGSGARRGIDIPIVEASDLDKQRRSIIVELDDLRARRNDVSREIGHLKEKPKELIEEMREVGGRIRKLEEEERDISAKLESILLNIPNIPSDTVPDGADETSNVVIRVVGEKPDFNFEVKPHWQIGEDLGIIDVKSGVKLAQSRFYVLRGKGAALQRSLIQWMLNLHTSENGYDELYLPYMVNRETVTGSSHLPHFEENMYHDLEDDLFMVPTAEAPVTGMFRQEIIDYSELPMRFVSHTPCWRREKFSAGRDTRGIKRVHQFDKVEMYKFVEPDISYDELELLVRDAEKVCEKLGIQHRVLELCTGDLGFAAAKSYDVEMWGAGAEEWLEVSSCSNCTDFQSRRASIRYRPNEGGRPRFLHTLNGSGLAIPRVMIAIMENFQQEDGSVVIPEVLQPYTGFAVIDKP</sequence>
<evidence type="ECO:0000259" key="17">
    <source>
        <dbReference type="PROSITE" id="PS50862"/>
    </source>
</evidence>
<evidence type="ECO:0000256" key="11">
    <source>
        <dbReference type="ARBA" id="ARBA00031113"/>
    </source>
</evidence>
<keyword evidence="16" id="KW-0175">Coiled coil</keyword>
<dbReference type="InterPro" id="IPR045864">
    <property type="entry name" value="aa-tRNA-synth_II/BPL/LPL"/>
</dbReference>
<dbReference type="InterPro" id="IPR010978">
    <property type="entry name" value="tRNA-bd_arm"/>
</dbReference>
<evidence type="ECO:0000256" key="9">
    <source>
        <dbReference type="ARBA" id="ARBA00022917"/>
    </source>
</evidence>
<dbReference type="GO" id="GO:0006434">
    <property type="term" value="P:seryl-tRNA aminoacylation"/>
    <property type="evidence" value="ECO:0007669"/>
    <property type="project" value="InterPro"/>
</dbReference>
<dbReference type="EMBL" id="UINC01006661">
    <property type="protein sequence ID" value="SVA28890.1"/>
    <property type="molecule type" value="Genomic_DNA"/>
</dbReference>
<dbReference type="PROSITE" id="PS50862">
    <property type="entry name" value="AA_TRNA_LIGASE_II"/>
    <property type="match status" value="1"/>
</dbReference>
<protein>
    <recommendedName>
        <fullName evidence="13">Serine--tRNA ligase</fullName>
        <ecNumber evidence="4">6.1.1.11</ecNumber>
    </recommendedName>
    <alternativeName>
        <fullName evidence="11">Seryl-tRNA synthetase</fullName>
    </alternativeName>
    <alternativeName>
        <fullName evidence="12">Seryl-tRNA(Ser/Sec) synthetase</fullName>
    </alternativeName>
</protein>
<organism evidence="18">
    <name type="scientific">marine metagenome</name>
    <dbReference type="NCBI Taxonomy" id="408172"/>
    <lineage>
        <taxon>unclassified sequences</taxon>
        <taxon>metagenomes</taxon>
        <taxon>ecological metagenomes</taxon>
    </lineage>
</organism>
<reference evidence="18" key="1">
    <citation type="submission" date="2018-05" db="EMBL/GenBank/DDBJ databases">
        <authorList>
            <person name="Lanie J.A."/>
            <person name="Ng W.-L."/>
            <person name="Kazmierczak K.M."/>
            <person name="Andrzejewski T.M."/>
            <person name="Davidsen T.M."/>
            <person name="Wayne K.J."/>
            <person name="Tettelin H."/>
            <person name="Glass J.I."/>
            <person name="Rusch D."/>
            <person name="Podicherti R."/>
            <person name="Tsui H.-C.T."/>
            <person name="Winkler M.E."/>
        </authorList>
    </citation>
    <scope>NUCLEOTIDE SEQUENCE</scope>
</reference>
<keyword evidence="8" id="KW-0067">ATP-binding</keyword>
<evidence type="ECO:0000256" key="3">
    <source>
        <dbReference type="ARBA" id="ARBA00010728"/>
    </source>
</evidence>
<dbReference type="PRINTS" id="PR00981">
    <property type="entry name" value="TRNASYNTHSER"/>
</dbReference>
<dbReference type="SUPFAM" id="SSF46589">
    <property type="entry name" value="tRNA-binding arm"/>
    <property type="match status" value="1"/>
</dbReference>
<evidence type="ECO:0000256" key="6">
    <source>
        <dbReference type="ARBA" id="ARBA00022598"/>
    </source>
</evidence>
<evidence type="ECO:0000256" key="12">
    <source>
        <dbReference type="ARBA" id="ARBA00033352"/>
    </source>
</evidence>
<dbReference type="InterPro" id="IPR006195">
    <property type="entry name" value="aa-tRNA-synth_II"/>
</dbReference>
<dbReference type="PANTHER" id="PTHR43697:SF1">
    <property type="entry name" value="SERINE--TRNA LIGASE"/>
    <property type="match status" value="1"/>
</dbReference>
<comment type="catalytic activity">
    <reaction evidence="14">
        <text>tRNA(Sec) + L-serine + ATP = L-seryl-tRNA(Sec) + AMP + diphosphate + H(+)</text>
        <dbReference type="Rhea" id="RHEA:42580"/>
        <dbReference type="Rhea" id="RHEA-COMP:9742"/>
        <dbReference type="Rhea" id="RHEA-COMP:10128"/>
        <dbReference type="ChEBI" id="CHEBI:15378"/>
        <dbReference type="ChEBI" id="CHEBI:30616"/>
        <dbReference type="ChEBI" id="CHEBI:33019"/>
        <dbReference type="ChEBI" id="CHEBI:33384"/>
        <dbReference type="ChEBI" id="CHEBI:78442"/>
        <dbReference type="ChEBI" id="CHEBI:78533"/>
        <dbReference type="ChEBI" id="CHEBI:456215"/>
        <dbReference type="EC" id="6.1.1.11"/>
    </reaction>
</comment>
<dbReference type="InterPro" id="IPR002314">
    <property type="entry name" value="aa-tRNA-synt_IIb"/>
</dbReference>
<evidence type="ECO:0000256" key="4">
    <source>
        <dbReference type="ARBA" id="ARBA00012840"/>
    </source>
</evidence>
<dbReference type="InterPro" id="IPR033729">
    <property type="entry name" value="SerRS_core"/>
</dbReference>
<evidence type="ECO:0000256" key="15">
    <source>
        <dbReference type="ARBA" id="ARBA00048823"/>
    </source>
</evidence>
<dbReference type="PIRSF" id="PIRSF001529">
    <property type="entry name" value="Ser-tRNA-synth_IIa"/>
    <property type="match status" value="1"/>
</dbReference>
<dbReference type="Gene3D" id="3.30.930.10">
    <property type="entry name" value="Bira Bifunctional Protein, Domain 2"/>
    <property type="match status" value="1"/>
</dbReference>
<gene>
    <name evidence="18" type="ORF">METZ01_LOCUS81744</name>
</gene>
<feature type="domain" description="Aminoacyl-transfer RNA synthetases class-II family profile" evidence="17">
    <location>
        <begin position="184"/>
        <end position="406"/>
    </location>
</feature>
<evidence type="ECO:0000256" key="5">
    <source>
        <dbReference type="ARBA" id="ARBA00022490"/>
    </source>
</evidence>